<keyword evidence="4" id="KW-0808">Transferase</keyword>
<name>A0A3N3E183_9VIBR</name>
<evidence type="ECO:0000313" key="4">
    <source>
        <dbReference type="EMBL" id="ROV60515.1"/>
    </source>
</evidence>
<dbReference type="AlphaFoldDB" id="A0A3N3E183"/>
<dbReference type="EMBL" id="RKIK01000020">
    <property type="protein sequence ID" value="ROV60515.1"/>
    <property type="molecule type" value="Genomic_DNA"/>
</dbReference>
<sequence length="315" mass="36571">MLAYLLFFINVSLVIINSAVMSLIICLLAIFKLIVPIKTFRRWITYSANRVMWLWATINGVILRATNDVEWDIKGVKGLSQDAWYLMFSNHRSWTDIVVLCYVFKDSIPMPKFFLKQQLLYVPFIGMACWALDMPFMRRYSREFLLRNPEKRGQDLHTTRRSCAKFKHIPTTVVNYVEGTRFTDQKHAKSKAGYQHLLQPKSGGIAYTLAAMGEQFDQIIDVTLAYPDNTEQPFKDMLMGRMKRIVVDVELLPIDEQVSGDYFNDKKYKRQFQLWLGEVWQRKDAKLASIYQSASPQSQPSGEQSELPVGLKKEP</sequence>
<keyword evidence="2" id="KW-0812">Transmembrane</keyword>
<gene>
    <name evidence="4" type="ORF">EGH82_09025</name>
</gene>
<keyword evidence="2" id="KW-1133">Transmembrane helix</keyword>
<dbReference type="GO" id="GO:0005886">
    <property type="term" value="C:plasma membrane"/>
    <property type="evidence" value="ECO:0007669"/>
    <property type="project" value="TreeGrafter"/>
</dbReference>
<feature type="compositionally biased region" description="Low complexity" evidence="1">
    <location>
        <begin position="291"/>
        <end position="306"/>
    </location>
</feature>
<keyword evidence="4" id="KW-0012">Acyltransferase</keyword>
<evidence type="ECO:0000256" key="1">
    <source>
        <dbReference type="SAM" id="MobiDB-lite"/>
    </source>
</evidence>
<organism evidence="4 5">
    <name type="scientific">Vibrio ponticus</name>
    <dbReference type="NCBI Taxonomy" id="265668"/>
    <lineage>
        <taxon>Bacteria</taxon>
        <taxon>Pseudomonadati</taxon>
        <taxon>Pseudomonadota</taxon>
        <taxon>Gammaproteobacteria</taxon>
        <taxon>Vibrionales</taxon>
        <taxon>Vibrionaceae</taxon>
        <taxon>Vibrio</taxon>
    </lineage>
</organism>
<dbReference type="Pfam" id="PF01553">
    <property type="entry name" value="Acyltransferase"/>
    <property type="match status" value="1"/>
</dbReference>
<dbReference type="GO" id="GO:0016746">
    <property type="term" value="F:acyltransferase activity"/>
    <property type="evidence" value="ECO:0007669"/>
    <property type="project" value="UniProtKB-KW"/>
</dbReference>
<evidence type="ECO:0000259" key="3">
    <source>
        <dbReference type="SMART" id="SM00563"/>
    </source>
</evidence>
<feature type="region of interest" description="Disordered" evidence="1">
    <location>
        <begin position="291"/>
        <end position="315"/>
    </location>
</feature>
<evidence type="ECO:0000256" key="2">
    <source>
        <dbReference type="SAM" id="Phobius"/>
    </source>
</evidence>
<feature type="transmembrane region" description="Helical" evidence="2">
    <location>
        <begin position="119"/>
        <end position="137"/>
    </location>
</feature>
<dbReference type="NCBIfam" id="NF010621">
    <property type="entry name" value="PRK14014.1"/>
    <property type="match status" value="1"/>
</dbReference>
<evidence type="ECO:0000313" key="5">
    <source>
        <dbReference type="Proteomes" id="UP000278792"/>
    </source>
</evidence>
<dbReference type="CDD" id="cd07990">
    <property type="entry name" value="LPLAT_LCLAT1-like"/>
    <property type="match status" value="1"/>
</dbReference>
<dbReference type="PANTHER" id="PTHR10983">
    <property type="entry name" value="1-ACYLGLYCEROL-3-PHOSPHATE ACYLTRANSFERASE-RELATED"/>
    <property type="match status" value="1"/>
</dbReference>
<feature type="domain" description="Phospholipid/glycerol acyltransferase" evidence="3">
    <location>
        <begin position="85"/>
        <end position="227"/>
    </location>
</feature>
<dbReference type="SUPFAM" id="SSF69593">
    <property type="entry name" value="Glycerol-3-phosphate (1)-acyltransferase"/>
    <property type="match status" value="1"/>
</dbReference>
<feature type="transmembrane region" description="Helical" evidence="2">
    <location>
        <begin position="6"/>
        <end position="31"/>
    </location>
</feature>
<keyword evidence="2" id="KW-0472">Membrane</keyword>
<dbReference type="InterPro" id="IPR002123">
    <property type="entry name" value="Plipid/glycerol_acylTrfase"/>
</dbReference>
<proteinExistence type="predicted"/>
<comment type="caution">
    <text evidence="4">The sequence shown here is derived from an EMBL/GenBank/DDBJ whole genome shotgun (WGS) entry which is preliminary data.</text>
</comment>
<accession>A0A3N3E183</accession>
<dbReference type="PANTHER" id="PTHR10983:SF15">
    <property type="entry name" value="ACYLTRANSFERASE YIHG-RELATED"/>
    <property type="match status" value="1"/>
</dbReference>
<protein>
    <submittedName>
        <fullName evidence="4">Acyltransferase</fullName>
    </submittedName>
</protein>
<dbReference type="Proteomes" id="UP000278792">
    <property type="component" value="Unassembled WGS sequence"/>
</dbReference>
<dbReference type="SMART" id="SM00563">
    <property type="entry name" value="PlsC"/>
    <property type="match status" value="1"/>
</dbReference>
<reference evidence="4 5" key="1">
    <citation type="submission" date="2018-11" db="EMBL/GenBank/DDBJ databases">
        <title>Vibrio ponticus strain CAIM 1751 pathogenic for the snapper Lutjanus guttatus.</title>
        <authorList>
            <person name="Soto-Rodriguez S."/>
            <person name="Lozano-Olvera R."/>
            <person name="Gomez-Gil B."/>
        </authorList>
    </citation>
    <scope>NUCLEOTIDE SEQUENCE [LARGE SCALE GENOMIC DNA]</scope>
    <source>
        <strain evidence="4 5">CAIM 1751</strain>
    </source>
</reference>